<dbReference type="RefSeq" id="WP_021008957.1">
    <property type="nucleotide sequence ID" value="NC_022247.1"/>
</dbReference>
<dbReference type="PATRIC" id="fig|1246301.3.peg.4485"/>
<evidence type="ECO:0000256" key="1">
    <source>
        <dbReference type="SAM" id="Phobius"/>
    </source>
</evidence>
<keyword evidence="1" id="KW-0812">Transmembrane</keyword>
<evidence type="ECO:0008006" key="4">
    <source>
        <dbReference type="Google" id="ProtNLM"/>
    </source>
</evidence>
<dbReference type="KEGG" id="vpd:VAPA_1c44420"/>
<sequence>MTWLFIQMIDRPKTVMFWGRLFVNVGGLACIAGLWGQLAVKATSELSHPGPASPPTRTLAELYPSLPIWWIPESAFGYALAIGVAALGIWLVTATKRMNRSFR</sequence>
<dbReference type="EMBL" id="CP003911">
    <property type="protein sequence ID" value="AGU51515.1"/>
    <property type="molecule type" value="Genomic_DNA"/>
</dbReference>
<dbReference type="OrthoDB" id="8911110at2"/>
<dbReference type="AlphaFoldDB" id="T1XHB4"/>
<name>T1XHB4_VARPD</name>
<keyword evidence="1" id="KW-0472">Membrane</keyword>
<dbReference type="Proteomes" id="UP000016223">
    <property type="component" value="Chromosome 1"/>
</dbReference>
<dbReference type="HOGENOM" id="CLU_2262610_0_0_4"/>
<organism evidence="2 3">
    <name type="scientific">Variovorax paradoxus B4</name>
    <dbReference type="NCBI Taxonomy" id="1246301"/>
    <lineage>
        <taxon>Bacteria</taxon>
        <taxon>Pseudomonadati</taxon>
        <taxon>Pseudomonadota</taxon>
        <taxon>Betaproteobacteria</taxon>
        <taxon>Burkholderiales</taxon>
        <taxon>Comamonadaceae</taxon>
        <taxon>Variovorax</taxon>
    </lineage>
</organism>
<evidence type="ECO:0000313" key="2">
    <source>
        <dbReference type="EMBL" id="AGU51515.1"/>
    </source>
</evidence>
<evidence type="ECO:0000313" key="3">
    <source>
        <dbReference type="Proteomes" id="UP000016223"/>
    </source>
</evidence>
<accession>T1XHB4</accession>
<reference evidence="2 3" key="1">
    <citation type="submission" date="2012-10" db="EMBL/GenBank/DDBJ databases">
        <title>Genome sequence of Variovorax paradoxus B4.</title>
        <authorList>
            <person name="Schuldes J."/>
            <person name="Brandt U."/>
            <person name="Hiessl S."/>
            <person name="Wuebbeler J.H."/>
            <person name="Thuermer A."/>
            <person name="Steinbuechel A."/>
            <person name="Daniel R."/>
        </authorList>
    </citation>
    <scope>NUCLEOTIDE SEQUENCE [LARGE SCALE GENOMIC DNA]</scope>
    <source>
        <strain evidence="2 3">B4</strain>
    </source>
</reference>
<keyword evidence="1" id="KW-1133">Transmembrane helix</keyword>
<gene>
    <name evidence="2" type="ORF">VAPA_1c44420</name>
</gene>
<protein>
    <recommendedName>
        <fullName evidence="4">Transmembrane protein</fullName>
    </recommendedName>
</protein>
<feature type="transmembrane region" description="Helical" evidence="1">
    <location>
        <begin position="21"/>
        <end position="40"/>
    </location>
</feature>
<proteinExistence type="predicted"/>
<feature type="transmembrane region" description="Helical" evidence="1">
    <location>
        <begin position="75"/>
        <end position="93"/>
    </location>
</feature>